<dbReference type="Pfam" id="PF00004">
    <property type="entry name" value="AAA"/>
    <property type="match status" value="1"/>
</dbReference>
<evidence type="ECO:0000256" key="5">
    <source>
        <dbReference type="ARBA" id="ARBA00022692"/>
    </source>
</evidence>
<dbReference type="InterPro" id="IPR047854">
    <property type="entry name" value="RFC_lid"/>
</dbReference>
<dbReference type="AlphaFoldDB" id="A0A395H7R9"/>
<dbReference type="Proteomes" id="UP000249402">
    <property type="component" value="Unassembled WGS sequence"/>
</dbReference>
<evidence type="ECO:0000313" key="17">
    <source>
        <dbReference type="EMBL" id="RAL02928.1"/>
    </source>
</evidence>
<evidence type="ECO:0000256" key="15">
    <source>
        <dbReference type="SAM" id="Phobius"/>
    </source>
</evidence>
<dbReference type="GeneID" id="37222481"/>
<dbReference type="CDD" id="cd18140">
    <property type="entry name" value="HLD_clamp_RFC"/>
    <property type="match status" value="1"/>
</dbReference>
<dbReference type="Pfam" id="PF03908">
    <property type="entry name" value="Sec20"/>
    <property type="match status" value="1"/>
</dbReference>
<dbReference type="GO" id="GO:0005663">
    <property type="term" value="C:DNA replication factor C complex"/>
    <property type="evidence" value="ECO:0007669"/>
    <property type="project" value="TreeGrafter"/>
</dbReference>
<reference evidence="17 18" key="1">
    <citation type="submission" date="2018-02" db="EMBL/GenBank/DDBJ databases">
        <title>The genomes of Aspergillus section Nigri reveals drivers in fungal speciation.</title>
        <authorList>
            <consortium name="DOE Joint Genome Institute"/>
            <person name="Vesth T.C."/>
            <person name="Nybo J."/>
            <person name="Theobald S."/>
            <person name="Brandl J."/>
            <person name="Frisvad J.C."/>
            <person name="Nielsen K.F."/>
            <person name="Lyhne E.K."/>
            <person name="Kogle M.E."/>
            <person name="Kuo A."/>
            <person name="Riley R."/>
            <person name="Clum A."/>
            <person name="Nolan M."/>
            <person name="Lipzen A."/>
            <person name="Salamov A."/>
            <person name="Henrissat B."/>
            <person name="Wiebenga A."/>
            <person name="De vries R.P."/>
            <person name="Grigoriev I.V."/>
            <person name="Mortensen U.H."/>
            <person name="Andersen M.R."/>
            <person name="Baker S.E."/>
        </authorList>
    </citation>
    <scope>NUCLEOTIDE SEQUENCE [LARGE SCALE GENOMIC DNA]</scope>
    <source>
        <strain evidence="17 18">CBS 121593</strain>
    </source>
</reference>
<evidence type="ECO:0000256" key="1">
    <source>
        <dbReference type="ARBA" id="ARBA00004123"/>
    </source>
</evidence>
<dbReference type="GO" id="GO:0006271">
    <property type="term" value="P:DNA strand elongation involved in DNA replication"/>
    <property type="evidence" value="ECO:0007669"/>
    <property type="project" value="UniProtKB-ARBA"/>
</dbReference>
<keyword evidence="11" id="KW-0539">Nucleus</keyword>
<keyword evidence="10 15" id="KW-0472">Membrane</keyword>
<feature type="transmembrane region" description="Helical" evidence="15">
    <location>
        <begin position="252"/>
        <end position="277"/>
    </location>
</feature>
<comment type="subcellular location">
    <subcellularLocation>
        <location evidence="2">Membrane</location>
        <topology evidence="2">Single-pass type IV membrane protein</topology>
    </subcellularLocation>
    <subcellularLocation>
        <location evidence="1">Nucleus</location>
    </subcellularLocation>
</comment>
<evidence type="ECO:0000256" key="14">
    <source>
        <dbReference type="SAM" id="MobiDB-lite"/>
    </source>
</evidence>
<dbReference type="InterPro" id="IPR027417">
    <property type="entry name" value="P-loop_NTPase"/>
</dbReference>
<evidence type="ECO:0000313" key="18">
    <source>
        <dbReference type="Proteomes" id="UP000249402"/>
    </source>
</evidence>
<dbReference type="VEuPathDB" id="FungiDB:BO80DRAFT_402709"/>
<feature type="region of interest" description="Disordered" evidence="14">
    <location>
        <begin position="338"/>
        <end position="416"/>
    </location>
</feature>
<dbReference type="GO" id="GO:0003689">
    <property type="term" value="F:DNA clamp loader activity"/>
    <property type="evidence" value="ECO:0007669"/>
    <property type="project" value="TreeGrafter"/>
</dbReference>
<dbReference type="Gene3D" id="1.20.272.10">
    <property type="match status" value="1"/>
</dbReference>
<keyword evidence="6" id="KW-0235">DNA replication</keyword>
<accession>A0A395H7R9</accession>
<keyword evidence="8" id="KW-0067">ATP-binding</keyword>
<keyword evidence="9 15" id="KW-1133">Transmembrane helix</keyword>
<keyword evidence="18" id="KW-1185">Reference proteome</keyword>
<dbReference type="FunFam" id="1.20.272.10:FF:000011">
    <property type="entry name" value="Replication factor C subunit 2"/>
    <property type="match status" value="1"/>
</dbReference>
<feature type="coiled-coil region" evidence="13">
    <location>
        <begin position="46"/>
        <end position="73"/>
    </location>
</feature>
<dbReference type="InterPro" id="IPR013748">
    <property type="entry name" value="Rep_factorC_C"/>
</dbReference>
<evidence type="ECO:0000256" key="11">
    <source>
        <dbReference type="ARBA" id="ARBA00023242"/>
    </source>
</evidence>
<dbReference type="GO" id="GO:0006281">
    <property type="term" value="P:DNA repair"/>
    <property type="evidence" value="ECO:0007669"/>
    <property type="project" value="TreeGrafter"/>
</dbReference>
<dbReference type="CDD" id="cd00009">
    <property type="entry name" value="AAA"/>
    <property type="match status" value="1"/>
</dbReference>
<keyword evidence="13" id="KW-0175">Coiled coil</keyword>
<evidence type="ECO:0000256" key="12">
    <source>
        <dbReference type="ARBA" id="ARBA00040745"/>
    </source>
</evidence>
<evidence type="ECO:0000256" key="4">
    <source>
        <dbReference type="ARBA" id="ARBA00022448"/>
    </source>
</evidence>
<evidence type="ECO:0000256" key="3">
    <source>
        <dbReference type="ARBA" id="ARBA00005378"/>
    </source>
</evidence>
<evidence type="ECO:0000256" key="9">
    <source>
        <dbReference type="ARBA" id="ARBA00022989"/>
    </source>
</evidence>
<dbReference type="GO" id="GO:0016887">
    <property type="term" value="F:ATP hydrolysis activity"/>
    <property type="evidence" value="ECO:0007669"/>
    <property type="project" value="InterPro"/>
</dbReference>
<evidence type="ECO:0000256" key="13">
    <source>
        <dbReference type="SAM" id="Coils"/>
    </source>
</evidence>
<dbReference type="OrthoDB" id="4199794at2759"/>
<dbReference type="GO" id="GO:0016020">
    <property type="term" value="C:membrane"/>
    <property type="evidence" value="ECO:0007669"/>
    <property type="project" value="UniProtKB-SubCell"/>
</dbReference>
<dbReference type="GO" id="GO:0005634">
    <property type="term" value="C:nucleus"/>
    <property type="evidence" value="ECO:0007669"/>
    <property type="project" value="UniProtKB-SubCell"/>
</dbReference>
<evidence type="ECO:0000256" key="2">
    <source>
        <dbReference type="ARBA" id="ARBA00004211"/>
    </source>
</evidence>
<feature type="domain" description="AAA+ ATPase" evidence="16">
    <location>
        <begin position="436"/>
        <end position="575"/>
    </location>
</feature>
<keyword evidence="4" id="KW-0813">Transport</keyword>
<dbReference type="PANTHER" id="PTHR11669:SF20">
    <property type="entry name" value="REPLICATION FACTOR C SUBUNIT 4"/>
    <property type="match status" value="1"/>
</dbReference>
<dbReference type="Pfam" id="PF21960">
    <property type="entry name" value="RCF1-5-like_lid"/>
    <property type="match status" value="1"/>
</dbReference>
<dbReference type="FunFam" id="3.40.50.300:FF:000237">
    <property type="entry name" value="replication factor C subunit 4"/>
    <property type="match status" value="1"/>
</dbReference>
<name>A0A395H7R9_9EURO</name>
<evidence type="ECO:0000259" key="16">
    <source>
        <dbReference type="SMART" id="SM00382"/>
    </source>
</evidence>
<dbReference type="Gene3D" id="3.40.50.300">
    <property type="entry name" value="P-loop containing nucleotide triphosphate hydrolases"/>
    <property type="match status" value="1"/>
</dbReference>
<dbReference type="SUPFAM" id="SSF52540">
    <property type="entry name" value="P-loop containing nucleoside triphosphate hydrolases"/>
    <property type="match status" value="1"/>
</dbReference>
<dbReference type="RefSeq" id="XP_025577255.1">
    <property type="nucleotide sequence ID" value="XM_025717616.1"/>
</dbReference>
<dbReference type="SMART" id="SM00382">
    <property type="entry name" value="AAA"/>
    <property type="match status" value="1"/>
</dbReference>
<dbReference type="PANTHER" id="PTHR11669">
    <property type="entry name" value="REPLICATION FACTOR C / DNA POLYMERASE III GAMMA-TAU SUBUNIT"/>
    <property type="match status" value="1"/>
</dbReference>
<dbReference type="InterPro" id="IPR008921">
    <property type="entry name" value="DNA_pol3_clamp-load_cplx_C"/>
</dbReference>
<sequence>MASILDLQVRLKELSAALAQIQPLVSRLKSFTTAVGQGDQARLELGTEIHTRLKEAEEQLELLKVEVEGLETGSDPRRKGLDNEKESERERIVALAGRLAEDLKKTRGEFRTAQLQAKRNAEVARRKERELLFTRSQSAERKKQSTEKLTQDDIVVNASNDVTAALRRTHQLMQAELSRSQFAQETLEQSTAAISSLSESYTDLDSLISSSRNLIGSLLRSQKSDTWYLETAFYILIGTIVWLVFRRILYGPLWWLVWLPLRLFARFTFGILGAVGITSKAVQASASATVVEYVPQETPIVEPKVEPNVQSADSEAVWDQIPVTDEAEEDRLIDEIGEMAEQSEKQEETNIDDISEEERQRQAELPRNPKKRMFEATDARAAAAAAGTSKPKPTDSKEEQSRQQPWVEKYRPKTLDDVAAQDHTTKVLQRTLQASNLPHMLFYGPPGTGKTSTILALAKSLFGPSLYRSRILELNASDERGIGIVRDKIKNFARAQLSQSTGMDAEYLAQYPCPPFKIIILDEADSMTQDAQSALRRTMEQYSRITRFCLVCNYVTRIIEPLASRCSKFRFKSLDNTAAGDRLEQIAKLENLRLEDGVVEKLIACSEGDLRRAITYMQSAAKLVGTGAGGKDGDEDEKMVDEGSEVVTVRTIEEIAGVVPESVLDSLVQAMQPKKIGSSYEAIAKVVTDIIADGWSATQLLLQLYRRVVFNDAIPDIQKNKIVMVFSEMDRRLVDGADEHLSILDVALKISGILGGA</sequence>
<comment type="similarity">
    <text evidence="3">Belongs to the activator 1 small subunits family.</text>
</comment>
<keyword evidence="5 15" id="KW-0812">Transmembrane</keyword>
<feature type="compositionally biased region" description="Basic and acidic residues" evidence="14">
    <location>
        <begin position="392"/>
        <end position="401"/>
    </location>
</feature>
<dbReference type="GO" id="GO:0031391">
    <property type="term" value="C:Elg1 RFC-like complex"/>
    <property type="evidence" value="ECO:0007669"/>
    <property type="project" value="UniProtKB-ARBA"/>
</dbReference>
<dbReference type="STRING" id="1448316.A0A395H7R9"/>
<dbReference type="EMBL" id="KZ824429">
    <property type="protein sequence ID" value="RAL02928.1"/>
    <property type="molecule type" value="Genomic_DNA"/>
</dbReference>
<gene>
    <name evidence="17" type="ORF">BO80DRAFT_402709</name>
</gene>
<dbReference type="GO" id="GO:0003677">
    <property type="term" value="F:DNA binding"/>
    <property type="evidence" value="ECO:0007669"/>
    <property type="project" value="InterPro"/>
</dbReference>
<dbReference type="InterPro" id="IPR003959">
    <property type="entry name" value="ATPase_AAA_core"/>
</dbReference>
<dbReference type="InterPro" id="IPR056173">
    <property type="entry name" value="Sec20_C"/>
</dbReference>
<dbReference type="Gene3D" id="1.10.8.60">
    <property type="match status" value="1"/>
</dbReference>
<evidence type="ECO:0000256" key="10">
    <source>
        <dbReference type="ARBA" id="ARBA00023136"/>
    </source>
</evidence>
<feature type="transmembrane region" description="Helical" evidence="15">
    <location>
        <begin position="227"/>
        <end position="245"/>
    </location>
</feature>
<dbReference type="GO" id="GO:0005524">
    <property type="term" value="F:ATP binding"/>
    <property type="evidence" value="ECO:0007669"/>
    <property type="project" value="UniProtKB-KW"/>
</dbReference>
<protein>
    <recommendedName>
        <fullName evidence="12">Replication factor C subunit 2</fullName>
    </recommendedName>
</protein>
<evidence type="ECO:0000256" key="8">
    <source>
        <dbReference type="ARBA" id="ARBA00022840"/>
    </source>
</evidence>
<dbReference type="SUPFAM" id="SSF48019">
    <property type="entry name" value="post-AAA+ oligomerization domain-like"/>
    <property type="match status" value="1"/>
</dbReference>
<evidence type="ECO:0000256" key="7">
    <source>
        <dbReference type="ARBA" id="ARBA00022741"/>
    </source>
</evidence>
<dbReference type="InterPro" id="IPR003593">
    <property type="entry name" value="AAA+_ATPase"/>
</dbReference>
<organism evidence="17 18">
    <name type="scientific">Aspergillus ibericus CBS 121593</name>
    <dbReference type="NCBI Taxonomy" id="1448316"/>
    <lineage>
        <taxon>Eukaryota</taxon>
        <taxon>Fungi</taxon>
        <taxon>Dikarya</taxon>
        <taxon>Ascomycota</taxon>
        <taxon>Pezizomycotina</taxon>
        <taxon>Eurotiomycetes</taxon>
        <taxon>Eurotiomycetidae</taxon>
        <taxon>Eurotiales</taxon>
        <taxon>Aspergillaceae</taxon>
        <taxon>Aspergillus</taxon>
        <taxon>Aspergillus subgen. Circumdati</taxon>
    </lineage>
</organism>
<dbReference type="Pfam" id="PF08542">
    <property type="entry name" value="Rep_fac_C"/>
    <property type="match status" value="1"/>
</dbReference>
<proteinExistence type="inferred from homology"/>
<keyword evidence="7" id="KW-0547">Nucleotide-binding</keyword>
<dbReference type="InterPro" id="IPR050238">
    <property type="entry name" value="DNA_Rep/Repair_Clamp_Loader"/>
</dbReference>
<evidence type="ECO:0000256" key="6">
    <source>
        <dbReference type="ARBA" id="ARBA00022705"/>
    </source>
</evidence>